<feature type="domain" description="Peptidase C1A papain C-terminal" evidence="3">
    <location>
        <begin position="102"/>
        <end position="205"/>
    </location>
</feature>
<dbReference type="EMBL" id="JBFOLK010000013">
    <property type="protein sequence ID" value="KAL2467314.1"/>
    <property type="molecule type" value="Genomic_DNA"/>
</dbReference>
<dbReference type="AlphaFoldDB" id="A0ABD1PTP8"/>
<dbReference type="Gene3D" id="3.90.70.10">
    <property type="entry name" value="Cysteine proteinases"/>
    <property type="match status" value="1"/>
</dbReference>
<dbReference type="GO" id="GO:0006508">
    <property type="term" value="P:proteolysis"/>
    <property type="evidence" value="ECO:0007669"/>
    <property type="project" value="UniProtKB-KW"/>
</dbReference>
<dbReference type="InterPro" id="IPR013201">
    <property type="entry name" value="Prot_inhib_I29"/>
</dbReference>
<reference evidence="6" key="1">
    <citation type="submission" date="2024-07" db="EMBL/GenBank/DDBJ databases">
        <title>Two chromosome-level genome assemblies of Korean endemic species Abeliophyllum distichum and Forsythia ovata (Oleaceae).</title>
        <authorList>
            <person name="Jang H."/>
        </authorList>
    </citation>
    <scope>NUCLEOTIDE SEQUENCE [LARGE SCALE GENOMIC DNA]</scope>
</reference>
<keyword evidence="2" id="KW-1015">Disulfide bond</keyword>
<feature type="domain" description="Cathepsin propeptide inhibitor" evidence="4">
    <location>
        <begin position="16"/>
        <end position="73"/>
    </location>
</feature>
<evidence type="ECO:0000259" key="4">
    <source>
        <dbReference type="SMART" id="SM00848"/>
    </source>
</evidence>
<dbReference type="SUPFAM" id="SSF54001">
    <property type="entry name" value="Cysteine proteinases"/>
    <property type="match status" value="1"/>
</dbReference>
<dbReference type="PANTHER" id="PTHR12411">
    <property type="entry name" value="CYSTEINE PROTEASE FAMILY C1-RELATED"/>
    <property type="match status" value="1"/>
</dbReference>
<evidence type="ECO:0000313" key="5">
    <source>
        <dbReference type="EMBL" id="KAL2467314.1"/>
    </source>
</evidence>
<dbReference type="SMART" id="SM00645">
    <property type="entry name" value="Pept_C1"/>
    <property type="match status" value="1"/>
</dbReference>
<dbReference type="Proteomes" id="UP001604336">
    <property type="component" value="Unassembled WGS sequence"/>
</dbReference>
<dbReference type="Pfam" id="PF00112">
    <property type="entry name" value="Peptidase_C1"/>
    <property type="match status" value="1"/>
</dbReference>
<evidence type="ECO:0000259" key="3">
    <source>
        <dbReference type="SMART" id="SM00645"/>
    </source>
</evidence>
<comment type="similarity">
    <text evidence="1">Belongs to the peptidase C1 family.</text>
</comment>
<sequence>MEASRSLREASLAERHEKWKARYGRIYKYDVEKATRFEILKKNVEFIESFNNGGTRSYKLGVNEFADMTNEEFRASRNGYKMCFQQKSPSTMGIKHENVTEVPTSMDWRKKGAVTRVKDQGKCAVEGINQLKTSKLISLSEQELLDCDVSGEDQGCNGGFMDSAFKFILLNHGLTTESNYPYDGTDGTCNSEKEAPRAAMCWKIV</sequence>
<evidence type="ECO:0000256" key="2">
    <source>
        <dbReference type="ARBA" id="ARBA00023157"/>
    </source>
</evidence>
<name>A0ABD1PTP8_9LAMI</name>
<dbReference type="InterPro" id="IPR038765">
    <property type="entry name" value="Papain-like_cys_pep_sf"/>
</dbReference>
<keyword evidence="5" id="KW-0378">Hydrolase</keyword>
<dbReference type="InterPro" id="IPR000668">
    <property type="entry name" value="Peptidase_C1A_C"/>
</dbReference>
<accession>A0ABD1PTP8</accession>
<keyword evidence="6" id="KW-1185">Reference proteome</keyword>
<gene>
    <name evidence="5" type="ORF">Adt_43165</name>
</gene>
<proteinExistence type="inferred from homology"/>
<keyword evidence="5" id="KW-0645">Protease</keyword>
<evidence type="ECO:0000313" key="6">
    <source>
        <dbReference type="Proteomes" id="UP001604336"/>
    </source>
</evidence>
<protein>
    <submittedName>
        <fullName evidence="5">Senescence-specific cysteine protease SAG12</fullName>
    </submittedName>
</protein>
<dbReference type="InterPro" id="IPR013128">
    <property type="entry name" value="Peptidase_C1A"/>
</dbReference>
<dbReference type="InterPro" id="IPR039417">
    <property type="entry name" value="Peptidase_C1A_papain-like"/>
</dbReference>
<dbReference type="GO" id="GO:0008233">
    <property type="term" value="F:peptidase activity"/>
    <property type="evidence" value="ECO:0007669"/>
    <property type="project" value="UniProtKB-KW"/>
</dbReference>
<evidence type="ECO:0000256" key="1">
    <source>
        <dbReference type="ARBA" id="ARBA00008455"/>
    </source>
</evidence>
<comment type="caution">
    <text evidence="5">The sequence shown here is derived from an EMBL/GenBank/DDBJ whole genome shotgun (WGS) entry which is preliminary data.</text>
</comment>
<dbReference type="CDD" id="cd02248">
    <property type="entry name" value="Peptidase_C1A"/>
    <property type="match status" value="1"/>
</dbReference>
<organism evidence="5 6">
    <name type="scientific">Abeliophyllum distichum</name>
    <dbReference type="NCBI Taxonomy" id="126358"/>
    <lineage>
        <taxon>Eukaryota</taxon>
        <taxon>Viridiplantae</taxon>
        <taxon>Streptophyta</taxon>
        <taxon>Embryophyta</taxon>
        <taxon>Tracheophyta</taxon>
        <taxon>Spermatophyta</taxon>
        <taxon>Magnoliopsida</taxon>
        <taxon>eudicotyledons</taxon>
        <taxon>Gunneridae</taxon>
        <taxon>Pentapetalae</taxon>
        <taxon>asterids</taxon>
        <taxon>lamiids</taxon>
        <taxon>Lamiales</taxon>
        <taxon>Oleaceae</taxon>
        <taxon>Forsythieae</taxon>
        <taxon>Abeliophyllum</taxon>
    </lineage>
</organism>
<dbReference type="Pfam" id="PF08246">
    <property type="entry name" value="Inhibitor_I29"/>
    <property type="match status" value="1"/>
</dbReference>
<dbReference type="SMART" id="SM00848">
    <property type="entry name" value="Inhibitor_I29"/>
    <property type="match status" value="1"/>
</dbReference>